<proteinExistence type="predicted"/>
<evidence type="ECO:0000313" key="3">
    <source>
        <dbReference type="Proteomes" id="UP001469553"/>
    </source>
</evidence>
<name>A0ABV0YSN8_9TELE</name>
<organism evidence="2 3">
    <name type="scientific">Ameca splendens</name>
    <dbReference type="NCBI Taxonomy" id="208324"/>
    <lineage>
        <taxon>Eukaryota</taxon>
        <taxon>Metazoa</taxon>
        <taxon>Chordata</taxon>
        <taxon>Craniata</taxon>
        <taxon>Vertebrata</taxon>
        <taxon>Euteleostomi</taxon>
        <taxon>Actinopterygii</taxon>
        <taxon>Neopterygii</taxon>
        <taxon>Teleostei</taxon>
        <taxon>Neoteleostei</taxon>
        <taxon>Acanthomorphata</taxon>
        <taxon>Ovalentaria</taxon>
        <taxon>Atherinomorphae</taxon>
        <taxon>Cyprinodontiformes</taxon>
        <taxon>Goodeidae</taxon>
        <taxon>Ameca</taxon>
    </lineage>
</organism>
<evidence type="ECO:0000256" key="1">
    <source>
        <dbReference type="SAM" id="MobiDB-lite"/>
    </source>
</evidence>
<feature type="region of interest" description="Disordered" evidence="1">
    <location>
        <begin position="1"/>
        <end position="107"/>
    </location>
</feature>
<feature type="compositionally biased region" description="Low complexity" evidence="1">
    <location>
        <begin position="49"/>
        <end position="64"/>
    </location>
</feature>
<feature type="compositionally biased region" description="Low complexity" evidence="1">
    <location>
        <begin position="74"/>
        <end position="86"/>
    </location>
</feature>
<gene>
    <name evidence="2" type="ORF">AMECASPLE_028901</name>
</gene>
<evidence type="ECO:0000313" key="2">
    <source>
        <dbReference type="EMBL" id="MEQ2296879.1"/>
    </source>
</evidence>
<keyword evidence="3" id="KW-1185">Reference proteome</keyword>
<accession>A0ABV0YSN8</accession>
<dbReference type="EMBL" id="JAHRIP010040861">
    <property type="protein sequence ID" value="MEQ2296879.1"/>
    <property type="molecule type" value="Genomic_DNA"/>
</dbReference>
<reference evidence="2 3" key="1">
    <citation type="submission" date="2021-06" db="EMBL/GenBank/DDBJ databases">
        <authorList>
            <person name="Palmer J.M."/>
        </authorList>
    </citation>
    <scope>NUCLEOTIDE SEQUENCE [LARGE SCALE GENOMIC DNA]</scope>
    <source>
        <strain evidence="2 3">AS_MEX2019</strain>
        <tissue evidence="2">Muscle</tissue>
    </source>
</reference>
<dbReference type="Proteomes" id="UP001469553">
    <property type="component" value="Unassembled WGS sequence"/>
</dbReference>
<feature type="compositionally biased region" description="Basic and acidic residues" evidence="1">
    <location>
        <begin position="17"/>
        <end position="27"/>
    </location>
</feature>
<protein>
    <submittedName>
        <fullName evidence="2">Uncharacterized protein</fullName>
    </submittedName>
</protein>
<sequence>MPPNPNAINYLPQGHPPTDKLHPRTTNEDTSTQHKLHTQPSSKHPHRIPSPTTQRAATARQGPRTTPPQPPPTSATEQTPPSTRPTTDPPMPHQDGANTPGFFKELL</sequence>
<comment type="caution">
    <text evidence="2">The sequence shown here is derived from an EMBL/GenBank/DDBJ whole genome shotgun (WGS) entry which is preliminary data.</text>
</comment>